<feature type="compositionally biased region" description="Low complexity" evidence="1">
    <location>
        <begin position="191"/>
        <end position="210"/>
    </location>
</feature>
<feature type="non-terminal residue" evidence="2">
    <location>
        <position position="1"/>
    </location>
</feature>
<sequence length="317" mass="34465">SQPVLVRSYSPGVDESQSFRNMPDSVPRQIEMPSVDDFNIESILRAIEPDIRSTLDSIAEICGRSRLSLANEYESHIAPFGEIPAPGGLVTVEEASLHSERLASLNDNAVVADGESGQYNSTLGLLENLRQTAFATGYQRVSRIQAGDQVNPESSRRQNTISLETSPSLIPVVKIEAFSKAPKPAGKDLLASASTPSKTTTKQQSSITSPALLSETHFEAQGGRSSWPSVPPDTPQSSPILQSSAFPINGPGSHHNRLVDKTSFIAEVQGWLGWLKTIVQREKTNQQRIYPQFHSAELTLRAVLERDQDRAIAVPSA</sequence>
<feature type="compositionally biased region" description="Polar residues" evidence="1">
    <location>
        <begin position="235"/>
        <end position="245"/>
    </location>
</feature>
<evidence type="ECO:0000313" key="3">
    <source>
        <dbReference type="Proteomes" id="UP001201262"/>
    </source>
</evidence>
<reference evidence="2" key="1">
    <citation type="submission" date="2021-12" db="EMBL/GenBank/DDBJ databases">
        <title>Convergent genome expansion in fungi linked to evolution of root-endophyte symbiosis.</title>
        <authorList>
            <consortium name="DOE Joint Genome Institute"/>
            <person name="Ke Y.-H."/>
            <person name="Bonito G."/>
            <person name="Liao H.-L."/>
            <person name="Looney B."/>
            <person name="Rojas-Flechas A."/>
            <person name="Nash J."/>
            <person name="Hameed K."/>
            <person name="Schadt C."/>
            <person name="Martin F."/>
            <person name="Crous P.W."/>
            <person name="Miettinen O."/>
            <person name="Magnuson J.K."/>
            <person name="Labbe J."/>
            <person name="Jacobson D."/>
            <person name="Doktycz M.J."/>
            <person name="Veneault-Fourrey C."/>
            <person name="Kuo A."/>
            <person name="Mondo S."/>
            <person name="Calhoun S."/>
            <person name="Riley R."/>
            <person name="Ohm R."/>
            <person name="LaButti K."/>
            <person name="Andreopoulos B."/>
            <person name="Pangilinan J."/>
            <person name="Nolan M."/>
            <person name="Tritt A."/>
            <person name="Clum A."/>
            <person name="Lipzen A."/>
            <person name="Daum C."/>
            <person name="Barry K."/>
            <person name="Grigoriev I.V."/>
            <person name="Vilgalys R."/>
        </authorList>
    </citation>
    <scope>NUCLEOTIDE SEQUENCE</scope>
    <source>
        <strain evidence="2">PMI_201</strain>
    </source>
</reference>
<evidence type="ECO:0000256" key="1">
    <source>
        <dbReference type="SAM" id="MobiDB-lite"/>
    </source>
</evidence>
<dbReference type="Proteomes" id="UP001201262">
    <property type="component" value="Unassembled WGS sequence"/>
</dbReference>
<feature type="region of interest" description="Disordered" evidence="1">
    <location>
        <begin position="185"/>
        <end position="245"/>
    </location>
</feature>
<name>A0AAD4L2S1_9EURO</name>
<feature type="region of interest" description="Disordered" evidence="1">
    <location>
        <begin position="1"/>
        <end position="24"/>
    </location>
</feature>
<dbReference type="AlphaFoldDB" id="A0AAD4L2S1"/>
<dbReference type="EMBL" id="JAJTJA010000003">
    <property type="protein sequence ID" value="KAH8702164.1"/>
    <property type="molecule type" value="Genomic_DNA"/>
</dbReference>
<dbReference type="RefSeq" id="XP_046075540.1">
    <property type="nucleotide sequence ID" value="XM_046210120.1"/>
</dbReference>
<feature type="non-terminal residue" evidence="2">
    <location>
        <position position="317"/>
    </location>
</feature>
<proteinExistence type="predicted"/>
<evidence type="ECO:0000313" key="2">
    <source>
        <dbReference type="EMBL" id="KAH8702164.1"/>
    </source>
</evidence>
<accession>A0AAD4L2S1</accession>
<dbReference type="GeneID" id="70240407"/>
<comment type="caution">
    <text evidence="2">The sequence shown here is derived from an EMBL/GenBank/DDBJ whole genome shotgun (WGS) entry which is preliminary data.</text>
</comment>
<gene>
    <name evidence="2" type="ORF">BGW36DRAFT_265490</name>
</gene>
<organism evidence="2 3">
    <name type="scientific">Talaromyces proteolyticus</name>
    <dbReference type="NCBI Taxonomy" id="1131652"/>
    <lineage>
        <taxon>Eukaryota</taxon>
        <taxon>Fungi</taxon>
        <taxon>Dikarya</taxon>
        <taxon>Ascomycota</taxon>
        <taxon>Pezizomycotina</taxon>
        <taxon>Eurotiomycetes</taxon>
        <taxon>Eurotiomycetidae</taxon>
        <taxon>Eurotiales</taxon>
        <taxon>Trichocomaceae</taxon>
        <taxon>Talaromyces</taxon>
        <taxon>Talaromyces sect. Bacilispori</taxon>
    </lineage>
</organism>
<keyword evidence="3" id="KW-1185">Reference proteome</keyword>
<protein>
    <submittedName>
        <fullName evidence="2">Uncharacterized protein</fullName>
    </submittedName>
</protein>